<proteinExistence type="predicted"/>
<keyword evidence="3" id="KW-1185">Reference proteome</keyword>
<dbReference type="OrthoDB" id="2106152at2759"/>
<organism evidence="2 3">
    <name type="scientific">Paraphaeosphaeria sporulosa</name>
    <dbReference type="NCBI Taxonomy" id="1460663"/>
    <lineage>
        <taxon>Eukaryota</taxon>
        <taxon>Fungi</taxon>
        <taxon>Dikarya</taxon>
        <taxon>Ascomycota</taxon>
        <taxon>Pezizomycotina</taxon>
        <taxon>Dothideomycetes</taxon>
        <taxon>Pleosporomycetidae</taxon>
        <taxon>Pleosporales</taxon>
        <taxon>Massarineae</taxon>
        <taxon>Didymosphaeriaceae</taxon>
        <taxon>Paraphaeosphaeria</taxon>
    </lineage>
</organism>
<dbReference type="GeneID" id="28769002"/>
<name>A0A177C1M5_9PLEO</name>
<dbReference type="SUPFAM" id="SSF51197">
    <property type="entry name" value="Clavaminate synthase-like"/>
    <property type="match status" value="1"/>
</dbReference>
<dbReference type="EMBL" id="KV441557">
    <property type="protein sequence ID" value="OAG01336.1"/>
    <property type="molecule type" value="Genomic_DNA"/>
</dbReference>
<reference evidence="2 3" key="1">
    <citation type="submission" date="2016-05" db="EMBL/GenBank/DDBJ databases">
        <title>Comparative analysis of secretome profiles of manganese(II)-oxidizing ascomycete fungi.</title>
        <authorList>
            <consortium name="DOE Joint Genome Institute"/>
            <person name="Zeiner C.A."/>
            <person name="Purvine S.O."/>
            <person name="Zink E.M."/>
            <person name="Wu S."/>
            <person name="Pasa-Tolic L."/>
            <person name="Chaput D.L."/>
            <person name="Haridas S."/>
            <person name="Grigoriev I.V."/>
            <person name="Santelli C.M."/>
            <person name="Hansel C.M."/>
        </authorList>
    </citation>
    <scope>NUCLEOTIDE SEQUENCE [LARGE SCALE GENOMIC DNA]</scope>
    <source>
        <strain evidence="2 3">AP3s5-JAC2a</strain>
    </source>
</reference>
<dbReference type="InterPro" id="IPR008775">
    <property type="entry name" value="Phytyl_CoA_dOase-like"/>
</dbReference>
<evidence type="ECO:0008006" key="4">
    <source>
        <dbReference type="Google" id="ProtNLM"/>
    </source>
</evidence>
<dbReference type="InParanoid" id="A0A177C1M5"/>
<gene>
    <name evidence="2" type="ORF">CC84DRAFT_186505</name>
</gene>
<dbReference type="RefSeq" id="XP_018031701.1">
    <property type="nucleotide sequence ID" value="XM_018185516.1"/>
</dbReference>
<accession>A0A177C1M5</accession>
<evidence type="ECO:0000313" key="3">
    <source>
        <dbReference type="Proteomes" id="UP000077069"/>
    </source>
</evidence>
<dbReference type="PANTHER" id="PTHR40470:SF1">
    <property type="entry name" value="PHYTANOYL-COA DIOXYGENASE FAMILY PROTEIN (AFU_ORTHOLOGUE AFUA_2G15850)"/>
    <property type="match status" value="1"/>
</dbReference>
<dbReference type="PANTHER" id="PTHR40470">
    <property type="entry name" value="PHYTANOYL-COA DIOXYGENASE FAMILY PROTEIN (AFU_ORTHOLOGUE AFUA_2G15850)"/>
    <property type="match status" value="1"/>
</dbReference>
<dbReference type="Proteomes" id="UP000077069">
    <property type="component" value="Unassembled WGS sequence"/>
</dbReference>
<feature type="region of interest" description="Disordered" evidence="1">
    <location>
        <begin position="1"/>
        <end position="27"/>
    </location>
</feature>
<protein>
    <recommendedName>
        <fullName evidence="4">Phytanoyl-CoA dioxygenase family protein</fullName>
    </recommendedName>
</protein>
<sequence length="322" mass="35577">MATSTETVTATAPPTTTTEPDANDTVTHASNPYAAARAALDRDGFVVLPASLFPTFDLPTLRSAASDLTASARAGTWPYIRTLPKQFPPWPSTPGEHGIWGVQHLMHPANPSHAVFARSYFDGELLKYVAALIGCEQGQLTMELYNMLVRPEEKFELRWHRDDIPASASDEDEVERLGKPGFHAQWNLALYDDASLVVVPGSHKRARTAAERAAAPYEPHIPGQLVVQLKAGEVVFYNNNILHRGVYDPSKERMTLHGSIGTTLGSAERARNVLQHGVGDWAKEYDFEDFESEMRERALKMRAALVEMGKKSGEVGFYSKDE</sequence>
<dbReference type="Pfam" id="PF05721">
    <property type="entry name" value="PhyH"/>
    <property type="match status" value="1"/>
</dbReference>
<evidence type="ECO:0000256" key="1">
    <source>
        <dbReference type="SAM" id="MobiDB-lite"/>
    </source>
</evidence>
<dbReference type="AlphaFoldDB" id="A0A177C1M5"/>
<evidence type="ECO:0000313" key="2">
    <source>
        <dbReference type="EMBL" id="OAG01336.1"/>
    </source>
</evidence>
<dbReference type="Gene3D" id="2.60.120.620">
    <property type="entry name" value="q2cbj1_9rhob like domain"/>
    <property type="match status" value="1"/>
</dbReference>
<dbReference type="STRING" id="1460663.A0A177C1M5"/>